<evidence type="ECO:0000313" key="3">
    <source>
        <dbReference type="EMBL" id="KAK0512426.1"/>
    </source>
</evidence>
<evidence type="ECO:0000259" key="2">
    <source>
        <dbReference type="PROSITE" id="PS50053"/>
    </source>
</evidence>
<evidence type="ECO:0000256" key="1">
    <source>
        <dbReference type="SAM" id="MobiDB-lite"/>
    </source>
</evidence>
<organism evidence="3 4">
    <name type="scientific">Cladonia borealis</name>
    <dbReference type="NCBI Taxonomy" id="184061"/>
    <lineage>
        <taxon>Eukaryota</taxon>
        <taxon>Fungi</taxon>
        <taxon>Dikarya</taxon>
        <taxon>Ascomycota</taxon>
        <taxon>Pezizomycotina</taxon>
        <taxon>Lecanoromycetes</taxon>
        <taxon>OSLEUM clade</taxon>
        <taxon>Lecanoromycetidae</taxon>
        <taxon>Lecanorales</taxon>
        <taxon>Lecanorineae</taxon>
        <taxon>Cladoniaceae</taxon>
        <taxon>Cladonia</taxon>
    </lineage>
</organism>
<feature type="region of interest" description="Disordered" evidence="1">
    <location>
        <begin position="269"/>
        <end position="292"/>
    </location>
</feature>
<feature type="compositionally biased region" description="Polar residues" evidence="1">
    <location>
        <begin position="92"/>
        <end position="102"/>
    </location>
</feature>
<protein>
    <recommendedName>
        <fullName evidence="2">Ubiquitin-like domain-containing protein</fullName>
    </recommendedName>
</protein>
<comment type="caution">
    <text evidence="3">The sequence shown here is derived from an EMBL/GenBank/DDBJ whole genome shotgun (WGS) entry which is preliminary data.</text>
</comment>
<dbReference type="InterPro" id="IPR000626">
    <property type="entry name" value="Ubiquitin-like_dom"/>
</dbReference>
<dbReference type="PANTHER" id="PTHR13169:SF0">
    <property type="entry name" value="UBIQUITIN-LIKE PROTEIN 3"/>
    <property type="match status" value="1"/>
</dbReference>
<dbReference type="Proteomes" id="UP001166286">
    <property type="component" value="Unassembled WGS sequence"/>
</dbReference>
<accession>A0AA39UAG8</accession>
<keyword evidence="4" id="KW-1185">Reference proteome</keyword>
<feature type="compositionally biased region" description="Basic and acidic residues" evidence="1">
    <location>
        <begin position="269"/>
        <end position="282"/>
    </location>
</feature>
<dbReference type="AlphaFoldDB" id="A0AA39UAG8"/>
<dbReference type="InterPro" id="IPR039540">
    <property type="entry name" value="UBL3-like_ubiquitin_dom"/>
</dbReference>
<dbReference type="PANTHER" id="PTHR13169">
    <property type="entry name" value="UBIQUITIN-LIKE PROTEIN 3 HCG-1 PROTEIN"/>
    <property type="match status" value="1"/>
</dbReference>
<evidence type="ECO:0000313" key="4">
    <source>
        <dbReference type="Proteomes" id="UP001166286"/>
    </source>
</evidence>
<proteinExistence type="predicted"/>
<dbReference type="InterPro" id="IPR040015">
    <property type="entry name" value="UBL3-like"/>
</dbReference>
<reference evidence="3" key="1">
    <citation type="submission" date="2023-03" db="EMBL/GenBank/DDBJ databases">
        <title>Complete genome of Cladonia borealis.</title>
        <authorList>
            <person name="Park H."/>
        </authorList>
    </citation>
    <scope>NUCLEOTIDE SEQUENCE</scope>
    <source>
        <strain evidence="3">ANT050790</strain>
    </source>
</reference>
<gene>
    <name evidence="3" type="ORF">JMJ35_005554</name>
</gene>
<feature type="compositionally biased region" description="Polar residues" evidence="1">
    <location>
        <begin position="48"/>
        <end position="72"/>
    </location>
</feature>
<dbReference type="PROSITE" id="PS50053">
    <property type="entry name" value="UBIQUITIN_2"/>
    <property type="match status" value="1"/>
</dbReference>
<feature type="region of interest" description="Disordered" evidence="1">
    <location>
        <begin position="1"/>
        <end position="108"/>
    </location>
</feature>
<name>A0AA39UAG8_9LECA</name>
<feature type="region of interest" description="Disordered" evidence="1">
    <location>
        <begin position="120"/>
        <end position="154"/>
    </location>
</feature>
<dbReference type="Pfam" id="PF13881">
    <property type="entry name" value="Rad60-SLD_2"/>
    <property type="match status" value="1"/>
</dbReference>
<dbReference type="SUPFAM" id="SSF54236">
    <property type="entry name" value="Ubiquitin-like"/>
    <property type="match status" value="1"/>
</dbReference>
<dbReference type="EMBL" id="JAFEKC020000011">
    <property type="protein sequence ID" value="KAK0512426.1"/>
    <property type="molecule type" value="Genomic_DNA"/>
</dbReference>
<sequence length="292" mass="32195">MEIQQPTPAAPANDTLRESSIILDMPAQEVSPVHSNPPSSAPVDMDTTRQQRIANHPTTFSDAQTSMGSNTMPAVGPLNPTTTTDRIESSQENRQTVTQPLTSALDYNPQQREPLTAGQIYKSAQPSSPPLTREKTAPAIGPATDKPTPVPKESEIEGPLLYITLLLSSTGARHPYKLDEKYLKKRNVAVEGNNPINLSLYKLKELILRDWREEWEAKPSSPESIRLISMGKMLNDKTRLADAGFKNGATPHIIHMTIKPQEIVDEEDAKMKSAGRDRDGNERSPGCRCIIQ</sequence>
<feature type="domain" description="Ubiquitin-like" evidence="2">
    <location>
        <begin position="199"/>
        <end position="254"/>
    </location>
</feature>
<dbReference type="InterPro" id="IPR029071">
    <property type="entry name" value="Ubiquitin-like_domsf"/>
</dbReference>
<dbReference type="Gene3D" id="3.10.20.90">
    <property type="entry name" value="Phosphatidylinositol 3-kinase Catalytic Subunit, Chain A, domain 1"/>
    <property type="match status" value="1"/>
</dbReference>